<dbReference type="RefSeq" id="WP_185955180.1">
    <property type="nucleotide sequence ID" value="NZ_FXSZ01000002.1"/>
</dbReference>
<dbReference type="InterPro" id="IPR008928">
    <property type="entry name" value="6-hairpin_glycosidase_sf"/>
</dbReference>
<dbReference type="SUPFAM" id="SSF48208">
    <property type="entry name" value="Six-hairpin glycosidases"/>
    <property type="match status" value="1"/>
</dbReference>
<dbReference type="Pfam" id="PF07470">
    <property type="entry name" value="Glyco_hydro_88"/>
    <property type="match status" value="1"/>
</dbReference>
<evidence type="ECO:0000256" key="2">
    <source>
        <dbReference type="SAM" id="SignalP"/>
    </source>
</evidence>
<feature type="signal peptide" evidence="2">
    <location>
        <begin position="1"/>
        <end position="20"/>
    </location>
</feature>
<dbReference type="AlphaFoldDB" id="A0A521BPF7"/>
<evidence type="ECO:0000256" key="1">
    <source>
        <dbReference type="ARBA" id="ARBA00022801"/>
    </source>
</evidence>
<keyword evidence="4" id="KW-1185">Reference proteome</keyword>
<name>A0A521BPF7_9SPHI</name>
<gene>
    <name evidence="3" type="ORF">SAMN06265350_102384</name>
</gene>
<proteinExistence type="predicted"/>
<sequence length="457" mass="51917">MRKSTFLLFLVLVFNNTVNAQSELNALRADSIFHQMKRVADWQWKTLDTEGWKNPKKDWTSGAMYAGMVAWAKVANDETYFKKLIQVGEDNKWKVGKYRHFADDYCVGQLYSQLYTIYKDPRYIEDFKTLADTIAMLPHTEGLEWKNGIHMREWAWCDALFMGPPALAYLAEATGDLKYLDCTAKLWWKSTEYLYDKDEHLYYRDSRYFNKKEKNGAKVFWSRGNGWVMGGLVRVLSVMPKNHPDREKFVQLFKDMSAKVASIQQPDGSWHASLLDPTSYSAKETSGTGFFCYALAWGINQGLLPYKKYSSVVAKAWDALTTSIHPNGKLGFVQAQGAAPDKVTYDDTDVYGVGAFLLAGSEMLRMTIDQEKNTALVVAINSTASEKNEKVTVEWSSVVSQIKKAKVKALVVEDAITGQSVPFEYVYNKESKPESIVFQTSLTPGGNKLFKIKRISN</sequence>
<evidence type="ECO:0000313" key="4">
    <source>
        <dbReference type="Proteomes" id="UP000315971"/>
    </source>
</evidence>
<dbReference type="Gene3D" id="1.50.10.10">
    <property type="match status" value="1"/>
</dbReference>
<dbReference type="InterPro" id="IPR052043">
    <property type="entry name" value="PolySaccharide_Degr_Enz"/>
</dbReference>
<dbReference type="GO" id="GO:0005975">
    <property type="term" value="P:carbohydrate metabolic process"/>
    <property type="evidence" value="ECO:0007669"/>
    <property type="project" value="InterPro"/>
</dbReference>
<organism evidence="3 4">
    <name type="scientific">Solitalea koreensis</name>
    <dbReference type="NCBI Taxonomy" id="543615"/>
    <lineage>
        <taxon>Bacteria</taxon>
        <taxon>Pseudomonadati</taxon>
        <taxon>Bacteroidota</taxon>
        <taxon>Sphingobacteriia</taxon>
        <taxon>Sphingobacteriales</taxon>
        <taxon>Sphingobacteriaceae</taxon>
        <taxon>Solitalea</taxon>
    </lineage>
</organism>
<keyword evidence="1 3" id="KW-0378">Hydrolase</keyword>
<evidence type="ECO:0000313" key="3">
    <source>
        <dbReference type="EMBL" id="SMO48989.1"/>
    </source>
</evidence>
<feature type="chain" id="PRO_5021870884" evidence="2">
    <location>
        <begin position="21"/>
        <end position="457"/>
    </location>
</feature>
<dbReference type="PANTHER" id="PTHR33886">
    <property type="entry name" value="UNSATURATED RHAMNOGALACTURONAN HYDROLASE (EUROFUNG)"/>
    <property type="match status" value="1"/>
</dbReference>
<dbReference type="PANTHER" id="PTHR33886:SF8">
    <property type="entry name" value="UNSATURATED RHAMNOGALACTURONAN HYDROLASE (EUROFUNG)"/>
    <property type="match status" value="1"/>
</dbReference>
<dbReference type="InterPro" id="IPR012341">
    <property type="entry name" value="6hp_glycosidase-like_sf"/>
</dbReference>
<protein>
    <submittedName>
        <fullName evidence="3">Rhamnogalacturonyl hydrolase YesR</fullName>
    </submittedName>
</protein>
<dbReference type="GO" id="GO:0016787">
    <property type="term" value="F:hydrolase activity"/>
    <property type="evidence" value="ECO:0007669"/>
    <property type="project" value="UniProtKB-KW"/>
</dbReference>
<dbReference type="Proteomes" id="UP000315971">
    <property type="component" value="Unassembled WGS sequence"/>
</dbReference>
<keyword evidence="2" id="KW-0732">Signal</keyword>
<dbReference type="InterPro" id="IPR010905">
    <property type="entry name" value="Glyco_hydro_88"/>
</dbReference>
<dbReference type="EMBL" id="FXSZ01000002">
    <property type="protein sequence ID" value="SMO48989.1"/>
    <property type="molecule type" value="Genomic_DNA"/>
</dbReference>
<accession>A0A521BPF7</accession>
<reference evidence="3 4" key="1">
    <citation type="submission" date="2017-05" db="EMBL/GenBank/DDBJ databases">
        <authorList>
            <person name="Varghese N."/>
            <person name="Submissions S."/>
        </authorList>
    </citation>
    <scope>NUCLEOTIDE SEQUENCE [LARGE SCALE GENOMIC DNA]</scope>
    <source>
        <strain evidence="3 4">DSM 21342</strain>
    </source>
</reference>